<dbReference type="SMART" id="SM00906">
    <property type="entry name" value="Fungal_trans"/>
    <property type="match status" value="1"/>
</dbReference>
<evidence type="ECO:0000256" key="3">
    <source>
        <dbReference type="ARBA" id="ARBA00023015"/>
    </source>
</evidence>
<gene>
    <name evidence="8" type="ORF">Aud_010231</name>
</gene>
<feature type="region of interest" description="Disordered" evidence="6">
    <location>
        <begin position="1"/>
        <end position="63"/>
    </location>
</feature>
<dbReference type="PANTHER" id="PTHR47338">
    <property type="entry name" value="ZN(II)2CYS6 TRANSCRIPTION FACTOR (EUROFUNG)-RELATED"/>
    <property type="match status" value="1"/>
</dbReference>
<keyword evidence="3" id="KW-0805">Transcription regulation</keyword>
<feature type="compositionally biased region" description="Basic and acidic residues" evidence="6">
    <location>
        <begin position="45"/>
        <end position="55"/>
    </location>
</feature>
<dbReference type="AlphaFoldDB" id="A0A8E0R395"/>
<dbReference type="InterPro" id="IPR050815">
    <property type="entry name" value="TF_fung"/>
</dbReference>
<protein>
    <recommendedName>
        <fullName evidence="7">Xylanolytic transcriptional activator regulatory domain-containing protein</fullName>
    </recommendedName>
</protein>
<dbReference type="GO" id="GO:0006351">
    <property type="term" value="P:DNA-templated transcription"/>
    <property type="evidence" value="ECO:0007669"/>
    <property type="project" value="InterPro"/>
</dbReference>
<dbReference type="GO" id="GO:0003677">
    <property type="term" value="F:DNA binding"/>
    <property type="evidence" value="ECO:0007669"/>
    <property type="project" value="InterPro"/>
</dbReference>
<dbReference type="GO" id="GO:0008270">
    <property type="term" value="F:zinc ion binding"/>
    <property type="evidence" value="ECO:0007669"/>
    <property type="project" value="InterPro"/>
</dbReference>
<reference evidence="8" key="1">
    <citation type="journal article" date="2015" name="Genome Announc.">
        <title>Draft Genome Sequence of the Pathogenic Filamentous Fungus Aspergillus udagawae Strain IFM 46973T.</title>
        <authorList>
            <person name="Kusuya Y."/>
            <person name="Takahashi-Nakaguchi A."/>
            <person name="Takahashi H."/>
            <person name="Yaguchi T."/>
        </authorList>
    </citation>
    <scope>NUCLEOTIDE SEQUENCE</scope>
    <source>
        <strain evidence="8">IFM 46973</strain>
    </source>
</reference>
<comment type="subcellular location">
    <subcellularLocation>
        <location evidence="1">Nucleus</location>
    </subcellularLocation>
</comment>
<evidence type="ECO:0000256" key="1">
    <source>
        <dbReference type="ARBA" id="ARBA00004123"/>
    </source>
</evidence>
<dbReference type="GeneID" id="66997708"/>
<dbReference type="PANTHER" id="PTHR47338:SF19">
    <property type="entry name" value="ZN(II)2CYS6 TRANSCRIPTION FACTOR (EUROFUNG)"/>
    <property type="match status" value="1"/>
</dbReference>
<dbReference type="GO" id="GO:0005634">
    <property type="term" value="C:nucleus"/>
    <property type="evidence" value="ECO:0007669"/>
    <property type="project" value="UniProtKB-SubCell"/>
</dbReference>
<keyword evidence="5" id="KW-0539">Nucleus</keyword>
<dbReference type="Proteomes" id="UP000036893">
    <property type="component" value="Unassembled WGS sequence"/>
</dbReference>
<evidence type="ECO:0000313" key="9">
    <source>
        <dbReference type="Proteomes" id="UP000036893"/>
    </source>
</evidence>
<accession>A0A8E0R395</accession>
<dbReference type="GO" id="GO:0000981">
    <property type="term" value="F:DNA-binding transcription factor activity, RNA polymerase II-specific"/>
    <property type="evidence" value="ECO:0007669"/>
    <property type="project" value="InterPro"/>
</dbReference>
<feature type="region of interest" description="Disordered" evidence="6">
    <location>
        <begin position="86"/>
        <end position="105"/>
    </location>
</feature>
<evidence type="ECO:0000256" key="6">
    <source>
        <dbReference type="SAM" id="MobiDB-lite"/>
    </source>
</evidence>
<proteinExistence type="predicted"/>
<comment type="caution">
    <text evidence="8">The sequence shown here is derived from an EMBL/GenBank/DDBJ whole genome shotgun (WGS) entry which is preliminary data.</text>
</comment>
<organism evidence="8 9">
    <name type="scientific">Aspergillus udagawae</name>
    <dbReference type="NCBI Taxonomy" id="91492"/>
    <lineage>
        <taxon>Eukaryota</taxon>
        <taxon>Fungi</taxon>
        <taxon>Dikarya</taxon>
        <taxon>Ascomycota</taxon>
        <taxon>Pezizomycotina</taxon>
        <taxon>Eurotiomycetes</taxon>
        <taxon>Eurotiomycetidae</taxon>
        <taxon>Eurotiales</taxon>
        <taxon>Aspergillaceae</taxon>
        <taxon>Aspergillus</taxon>
        <taxon>Aspergillus subgen. Fumigati</taxon>
    </lineage>
</organism>
<feature type="domain" description="Xylanolytic transcriptional activator regulatory" evidence="7">
    <location>
        <begin position="215"/>
        <end position="292"/>
    </location>
</feature>
<keyword evidence="2" id="KW-0479">Metal-binding</keyword>
<evidence type="ECO:0000256" key="5">
    <source>
        <dbReference type="ARBA" id="ARBA00023242"/>
    </source>
</evidence>
<dbReference type="CDD" id="cd12148">
    <property type="entry name" value="fungal_TF_MHR"/>
    <property type="match status" value="1"/>
</dbReference>
<name>A0A8E0R395_9EURO</name>
<evidence type="ECO:0000259" key="7">
    <source>
        <dbReference type="SMART" id="SM00906"/>
    </source>
</evidence>
<feature type="compositionally biased region" description="Basic and acidic residues" evidence="6">
    <location>
        <begin position="86"/>
        <end position="102"/>
    </location>
</feature>
<dbReference type="Pfam" id="PF04082">
    <property type="entry name" value="Fungal_trans"/>
    <property type="match status" value="1"/>
</dbReference>
<sequence>MVPTIGPSKAKIKCHHSGSPPCRSCSQNPERECILTRPRHQSNRPRREGLARSTERQGGIQDAGAAYAAPYTNSTSGRLALVEGDVGSKRDQGTKPTQDHDPLTNLDQELLEKAFRIYVRQFPEFGFFHQPTFLKLFDSKAIPNLLLCGILSLSARFIPELVQIYGTPWKASETFANHVRQTIMSHVATAMDINTGQTLLMLSLYDWGNGNGSRAWTYNGMATRIVHGIYAQAKESAVAKDSLHNNIRLEEACRTAWACFLLDSMIGCGKCQASNFSMSISGIPLPLNEDHFAFGYGPESRPLFLTMWDLENNDYDSPSLSPQPKIGCDSGLTLIIQGFHIWQTISSWVSSGGRRRETSSSREPPWRSRSFWSRSMAALEDWRASHSPQVIYSSSNMNLNIYISRNEGERFAVINLLYYLSLIFLHREYIPLIPYSTSCPRGPVDPPLLLEEAPAGWWDRSAQALLEAASNIIHIMQELDSRRIYFQTPFTSFCVFSAMTTLAYAIAWPHMVPGLDSQLSSNLYSWGAAWLRQSCKLWKVSNGWYRTLLTMYQAYMQVKVDPLQHATVRWDVFPELEENIQRLAGSEAVDLARIPTANILLLLQRQQRPISHGGQGNTRLDTEFPTDGIRSLRAQEIFSHQQGEPGQDPLGAIRPPNSEPVLDQDLIASILSDPSGDGIGLLFDTTQVFEH</sequence>
<dbReference type="InterPro" id="IPR007219">
    <property type="entry name" value="XnlR_reg_dom"/>
</dbReference>
<evidence type="ECO:0000256" key="4">
    <source>
        <dbReference type="ARBA" id="ARBA00023163"/>
    </source>
</evidence>
<keyword evidence="4" id="KW-0804">Transcription</keyword>
<dbReference type="EMBL" id="BBXM02000008">
    <property type="protein sequence ID" value="GIC93743.1"/>
    <property type="molecule type" value="Genomic_DNA"/>
</dbReference>
<evidence type="ECO:0000256" key="2">
    <source>
        <dbReference type="ARBA" id="ARBA00022723"/>
    </source>
</evidence>
<evidence type="ECO:0000313" key="8">
    <source>
        <dbReference type="EMBL" id="GIC93743.1"/>
    </source>
</evidence>
<reference evidence="8" key="2">
    <citation type="submission" date="2021-01" db="EMBL/GenBank/DDBJ databases">
        <title>Pan-genome distribution and transcriptional activeness of fungal secondary metabolism genes in Aspergillus section Fumigati.</title>
        <authorList>
            <person name="Takahashi H."/>
            <person name="Umemura M."/>
            <person name="Ninomiya A."/>
            <person name="Kusuya Y."/>
            <person name="Urayama S."/>
            <person name="Shimizu M."/>
            <person name="Watanabe A."/>
            <person name="Kamei K."/>
            <person name="Yaguchi T."/>
            <person name="Hagiwara D."/>
        </authorList>
    </citation>
    <scope>NUCLEOTIDE SEQUENCE</scope>
    <source>
        <strain evidence="8">IFM 46973</strain>
    </source>
</reference>
<dbReference type="RefSeq" id="XP_043151009.1">
    <property type="nucleotide sequence ID" value="XM_043295074.1"/>
</dbReference>